<dbReference type="Pfam" id="PF12840">
    <property type="entry name" value="HTH_20"/>
    <property type="match status" value="1"/>
</dbReference>
<evidence type="ECO:0000259" key="1">
    <source>
        <dbReference type="SMART" id="SM00418"/>
    </source>
</evidence>
<reference evidence="2 3" key="1">
    <citation type="submission" date="2023-08" db="EMBL/GenBank/DDBJ databases">
        <title>Phytohabitans sansha sp. nov., isolated from marine sediment.</title>
        <authorList>
            <person name="Zhao Y."/>
            <person name="Yi K."/>
        </authorList>
    </citation>
    <scope>NUCLEOTIDE SEQUENCE [LARGE SCALE GENOMIC DNA]</scope>
    <source>
        <strain evidence="2 3">ZYX-F-186</strain>
    </source>
</reference>
<dbReference type="CDD" id="cd00090">
    <property type="entry name" value="HTH_ARSR"/>
    <property type="match status" value="1"/>
</dbReference>
<dbReference type="InterPro" id="IPR036390">
    <property type="entry name" value="WH_DNA-bd_sf"/>
</dbReference>
<evidence type="ECO:0000313" key="2">
    <source>
        <dbReference type="EMBL" id="MDQ7908287.1"/>
    </source>
</evidence>
<keyword evidence="3" id="KW-1185">Reference proteome</keyword>
<comment type="caution">
    <text evidence="2">The sequence shown here is derived from an EMBL/GenBank/DDBJ whole genome shotgun (WGS) entry which is preliminary data.</text>
</comment>
<organism evidence="2 3">
    <name type="scientific">Phytohabitans maris</name>
    <dbReference type="NCBI Taxonomy" id="3071409"/>
    <lineage>
        <taxon>Bacteria</taxon>
        <taxon>Bacillati</taxon>
        <taxon>Actinomycetota</taxon>
        <taxon>Actinomycetes</taxon>
        <taxon>Micromonosporales</taxon>
        <taxon>Micromonosporaceae</taxon>
    </lineage>
</organism>
<dbReference type="Proteomes" id="UP001230908">
    <property type="component" value="Unassembled WGS sequence"/>
</dbReference>
<protein>
    <submittedName>
        <fullName evidence="2">Winged helix-turn-helix domain-containing protein</fullName>
    </submittedName>
</protein>
<dbReference type="Gene3D" id="1.10.10.10">
    <property type="entry name" value="Winged helix-like DNA-binding domain superfamily/Winged helix DNA-binding domain"/>
    <property type="match status" value="1"/>
</dbReference>
<dbReference type="SMART" id="SM00418">
    <property type="entry name" value="HTH_ARSR"/>
    <property type="match status" value="1"/>
</dbReference>
<dbReference type="RefSeq" id="WP_308715557.1">
    <property type="nucleotide sequence ID" value="NZ_JAVHUY010000029.1"/>
</dbReference>
<proteinExistence type="predicted"/>
<accession>A0ABU0ZQU1</accession>
<dbReference type="InterPro" id="IPR001845">
    <property type="entry name" value="HTH_ArsR_DNA-bd_dom"/>
</dbReference>
<dbReference type="EMBL" id="JAVHUY010000029">
    <property type="protein sequence ID" value="MDQ7908287.1"/>
    <property type="molecule type" value="Genomic_DNA"/>
</dbReference>
<gene>
    <name evidence="2" type="ORF">RB614_27545</name>
</gene>
<dbReference type="SUPFAM" id="SSF46785">
    <property type="entry name" value="Winged helix' DNA-binding domain"/>
    <property type="match status" value="1"/>
</dbReference>
<feature type="domain" description="HTH arsR-type" evidence="1">
    <location>
        <begin position="14"/>
        <end position="98"/>
    </location>
</feature>
<dbReference type="InterPro" id="IPR036388">
    <property type="entry name" value="WH-like_DNA-bd_sf"/>
</dbReference>
<dbReference type="InterPro" id="IPR011991">
    <property type="entry name" value="ArsR-like_HTH"/>
</dbReference>
<sequence>MTAAEHDRPAASVGQLRALAHPLRLRILRLCRDRELTNKELADALGIAPGTALRHVRELVQAGFLVAGEARTGNRGARERPYRSTGISTALAVHHVGHAELSRQVELATVAAYHAELAAAPPEAIRSHLRWTLRLPPAALAEMTERIEAILGEYADLADRHGGGEAITTNLLWSLHDVPPPP</sequence>
<name>A0ABU0ZQU1_9ACTN</name>
<evidence type="ECO:0000313" key="3">
    <source>
        <dbReference type="Proteomes" id="UP001230908"/>
    </source>
</evidence>